<evidence type="ECO:0000313" key="3">
    <source>
        <dbReference type="Proteomes" id="UP000679725"/>
    </source>
</evidence>
<reference evidence="2 3" key="1">
    <citation type="submission" date="2021-04" db="EMBL/GenBank/DDBJ databases">
        <authorList>
            <person name="Rodrigo-Torres L."/>
            <person name="Arahal R. D."/>
            <person name="Lucena T."/>
        </authorList>
    </citation>
    <scope>NUCLEOTIDE SEQUENCE [LARGE SCALE GENOMIC DNA]</scope>
    <source>
        <strain evidence="2 3">CECT 9623</strain>
    </source>
</reference>
<feature type="region of interest" description="Disordered" evidence="1">
    <location>
        <begin position="62"/>
        <end position="83"/>
    </location>
</feature>
<name>A0ABM8ULL4_9BACT</name>
<proteinExistence type="predicted"/>
<organism evidence="2 3">
    <name type="scientific">Dyadobacter linearis</name>
    <dbReference type="NCBI Taxonomy" id="2823330"/>
    <lineage>
        <taxon>Bacteria</taxon>
        <taxon>Pseudomonadati</taxon>
        <taxon>Bacteroidota</taxon>
        <taxon>Cytophagia</taxon>
        <taxon>Cytophagales</taxon>
        <taxon>Spirosomataceae</taxon>
        <taxon>Dyadobacter</taxon>
    </lineage>
</organism>
<sequence length="848" mass="94720">MALLISGAAFGQKKYPNSLSNEHIKIAWQGAANGTFPIAVLQVKKDGKWIDGPKPSGEYTLLYSPTKPSPEPTESFEKTTGGKFPEETYTYQREQWKESINDVSLNKAGQAIHFMPGKMLIKSDAIEFSRETEVASITSNWQLDPKNQTDVLVKMTIRAKVKGFFSMATPTLGTVAKEQLAWTSVPGYFQGNALQKNFALAYTYGHGVPDRPVIYRERCASTLSPLVTTKNGVTLSVIPEPGLARDPWKKDKITQTDWHIGLSHMNRKGQLAPTIYYPVLGEEKSELNAGEEFTFSFRYSIIAGDWFQAIKHAANDIYQFDETLALRKSKQSLTDRIEKMHLYLTDPKTSLWNIEEFKGKQIGAQSYLGGVVGSQKDAMKNSDYGAMWMLAHATNDPELTNKVLPPAENFKLVQQQTDEGFFKGSVEGQYYLAKKKKFVEEWGEVVEPMALTYYVMLDIGNMLLFEPDNQELKTRLKYGADRLLSWQKSDGSWAVAYDRKSEKETFKDIKDVRPTFYGMIVAYRILKDDKYLKAAQKGADWFIKNAVETGSFLGVCGDARYAPDFATGQSAQALLDLYDLTKNKKYQDAAVTCAKIYTTSIYTHPIANHTPKTVNGVAREDWEISQTGLSFEHGGIFGSATRHGPIQLASHAGMFIRMYKLTGEQIFADMARSAAIGRDAFVDSKTSVASYYWNAMNRGAGPYPHHAWWQIGWITDYLLSEAVLRSNGKISFPRGFVTPKVGPHQTYGFEPGNVFGDKAKLVIKAGLATPDNAAIECITAQSTSKNSIYIILMNNSSSATDFALKIDESKIGDSKKISAMKWLEDNQPAKIDQITIAPFSQKTIEISF</sequence>
<evidence type="ECO:0008006" key="4">
    <source>
        <dbReference type="Google" id="ProtNLM"/>
    </source>
</evidence>
<dbReference type="InterPro" id="IPR008928">
    <property type="entry name" value="6-hairpin_glycosidase_sf"/>
</dbReference>
<comment type="caution">
    <text evidence="2">The sequence shown here is derived from an EMBL/GenBank/DDBJ whole genome shotgun (WGS) entry which is preliminary data.</text>
</comment>
<protein>
    <recommendedName>
        <fullName evidence="4">Glycerophosphoryl diester phosphodiesterase</fullName>
    </recommendedName>
</protein>
<gene>
    <name evidence="2" type="ORF">DYBT9623_01068</name>
</gene>
<dbReference type="EMBL" id="CAJRAU010000001">
    <property type="protein sequence ID" value="CAG5068338.1"/>
    <property type="molecule type" value="Genomic_DNA"/>
</dbReference>
<evidence type="ECO:0000256" key="1">
    <source>
        <dbReference type="SAM" id="MobiDB-lite"/>
    </source>
</evidence>
<dbReference type="RefSeq" id="WP_229254532.1">
    <property type="nucleotide sequence ID" value="NZ_CAJRAU010000001.1"/>
</dbReference>
<dbReference type="SUPFAM" id="SSF48208">
    <property type="entry name" value="Six-hairpin glycosidases"/>
    <property type="match status" value="1"/>
</dbReference>
<evidence type="ECO:0000313" key="2">
    <source>
        <dbReference type="EMBL" id="CAG5068338.1"/>
    </source>
</evidence>
<accession>A0ABM8ULL4</accession>
<dbReference type="Gene3D" id="1.50.10.20">
    <property type="match status" value="1"/>
</dbReference>
<dbReference type="Proteomes" id="UP000679725">
    <property type="component" value="Unassembled WGS sequence"/>
</dbReference>
<keyword evidence="3" id="KW-1185">Reference proteome</keyword>